<keyword evidence="1" id="KW-1133">Transmembrane helix</keyword>
<name>A0A9P9FRZ0_9HYPO</name>
<proteinExistence type="predicted"/>
<organism evidence="2 3">
    <name type="scientific">Dactylonectria macrodidyma</name>
    <dbReference type="NCBI Taxonomy" id="307937"/>
    <lineage>
        <taxon>Eukaryota</taxon>
        <taxon>Fungi</taxon>
        <taxon>Dikarya</taxon>
        <taxon>Ascomycota</taxon>
        <taxon>Pezizomycotina</taxon>
        <taxon>Sordariomycetes</taxon>
        <taxon>Hypocreomycetidae</taxon>
        <taxon>Hypocreales</taxon>
        <taxon>Nectriaceae</taxon>
        <taxon>Dactylonectria</taxon>
    </lineage>
</organism>
<evidence type="ECO:0000313" key="3">
    <source>
        <dbReference type="Proteomes" id="UP000738349"/>
    </source>
</evidence>
<protein>
    <submittedName>
        <fullName evidence="2">Uncharacterized protein</fullName>
    </submittedName>
</protein>
<gene>
    <name evidence="2" type="ORF">EDB81DRAFT_751442</name>
</gene>
<evidence type="ECO:0000256" key="1">
    <source>
        <dbReference type="SAM" id="Phobius"/>
    </source>
</evidence>
<dbReference type="Proteomes" id="UP000738349">
    <property type="component" value="Unassembled WGS sequence"/>
</dbReference>
<reference evidence="2" key="1">
    <citation type="journal article" date="2021" name="Nat. Commun.">
        <title>Genetic determinants of endophytism in the Arabidopsis root mycobiome.</title>
        <authorList>
            <person name="Mesny F."/>
            <person name="Miyauchi S."/>
            <person name="Thiergart T."/>
            <person name="Pickel B."/>
            <person name="Atanasova L."/>
            <person name="Karlsson M."/>
            <person name="Huettel B."/>
            <person name="Barry K.W."/>
            <person name="Haridas S."/>
            <person name="Chen C."/>
            <person name="Bauer D."/>
            <person name="Andreopoulos W."/>
            <person name="Pangilinan J."/>
            <person name="LaButti K."/>
            <person name="Riley R."/>
            <person name="Lipzen A."/>
            <person name="Clum A."/>
            <person name="Drula E."/>
            <person name="Henrissat B."/>
            <person name="Kohler A."/>
            <person name="Grigoriev I.V."/>
            <person name="Martin F.M."/>
            <person name="Hacquard S."/>
        </authorList>
    </citation>
    <scope>NUCLEOTIDE SEQUENCE</scope>
    <source>
        <strain evidence="2">MPI-CAGE-AT-0147</strain>
    </source>
</reference>
<feature type="transmembrane region" description="Helical" evidence="1">
    <location>
        <begin position="6"/>
        <end position="25"/>
    </location>
</feature>
<sequence length="115" mass="12664">MVLSTEAISGIFAILVAVLVALPWARPHLQGFWRRFRLCLSGTSVNDLESGYGYERSVEAGIFVMPARSGPLVNVIAMPAQNSFGNYYERLSITRILSEISVHTSMTLPCLFAVL</sequence>
<keyword evidence="3" id="KW-1185">Reference proteome</keyword>
<keyword evidence="1" id="KW-0812">Transmembrane</keyword>
<accession>A0A9P9FRZ0</accession>
<comment type="caution">
    <text evidence="2">The sequence shown here is derived from an EMBL/GenBank/DDBJ whole genome shotgun (WGS) entry which is preliminary data.</text>
</comment>
<keyword evidence="1" id="KW-0472">Membrane</keyword>
<dbReference type="EMBL" id="JAGMUV010000001">
    <property type="protein sequence ID" value="KAH7176028.1"/>
    <property type="molecule type" value="Genomic_DNA"/>
</dbReference>
<dbReference type="AlphaFoldDB" id="A0A9P9FRZ0"/>
<evidence type="ECO:0000313" key="2">
    <source>
        <dbReference type="EMBL" id="KAH7176028.1"/>
    </source>
</evidence>